<feature type="domain" description="Carboxymuconolactone decarboxylase-like" evidence="2">
    <location>
        <begin position="31"/>
        <end position="80"/>
    </location>
</feature>
<keyword evidence="1" id="KW-1133">Transmembrane helix</keyword>
<dbReference type="InterPro" id="IPR029032">
    <property type="entry name" value="AhpD-like"/>
</dbReference>
<accession>A0A429ZKV6</accession>
<name>A0A429ZKV6_9ENTE</name>
<dbReference type="InterPro" id="IPR003779">
    <property type="entry name" value="CMD-like"/>
</dbReference>
<dbReference type="Proteomes" id="UP000288490">
    <property type="component" value="Unassembled WGS sequence"/>
</dbReference>
<evidence type="ECO:0000259" key="2">
    <source>
        <dbReference type="Pfam" id="PF02627"/>
    </source>
</evidence>
<proteinExistence type="predicted"/>
<keyword evidence="1" id="KW-0812">Transmembrane</keyword>
<dbReference type="SUPFAM" id="SSF69118">
    <property type="entry name" value="AhpD-like"/>
    <property type="match status" value="1"/>
</dbReference>
<dbReference type="GO" id="GO:0051920">
    <property type="term" value="F:peroxiredoxin activity"/>
    <property type="evidence" value="ECO:0007669"/>
    <property type="project" value="InterPro"/>
</dbReference>
<evidence type="ECO:0000313" key="4">
    <source>
        <dbReference type="Proteomes" id="UP000288490"/>
    </source>
</evidence>
<dbReference type="RefSeq" id="WP_125957658.1">
    <property type="nucleotide sequence ID" value="NZ_JAQEJV010000010.1"/>
</dbReference>
<reference evidence="3 4" key="1">
    <citation type="submission" date="2017-05" db="EMBL/GenBank/DDBJ databases">
        <title>Vagococcus spp. assemblies.</title>
        <authorList>
            <person name="Gulvik C.A."/>
        </authorList>
    </citation>
    <scope>NUCLEOTIDE SEQUENCE [LARGE SCALE GENOMIC DNA]</scope>
    <source>
        <strain evidence="3 4">SS1994</strain>
    </source>
</reference>
<keyword evidence="1" id="KW-0472">Membrane</keyword>
<dbReference type="Gene3D" id="1.20.1290.10">
    <property type="entry name" value="AhpD-like"/>
    <property type="match status" value="1"/>
</dbReference>
<comment type="caution">
    <text evidence="3">The sequence shown here is derived from an EMBL/GenBank/DDBJ whole genome shotgun (WGS) entry which is preliminary data.</text>
</comment>
<evidence type="ECO:0000313" key="3">
    <source>
        <dbReference type="EMBL" id="RST94296.1"/>
    </source>
</evidence>
<gene>
    <name evidence="3" type="ORF">CBF36_06570</name>
</gene>
<protein>
    <recommendedName>
        <fullName evidence="2">Carboxymuconolactone decarboxylase-like domain-containing protein</fullName>
    </recommendedName>
</protein>
<dbReference type="OrthoDB" id="9801997at2"/>
<organism evidence="3 4">
    <name type="scientific">Vagococcus bubulae</name>
    <dbReference type="NCBI Taxonomy" id="1977868"/>
    <lineage>
        <taxon>Bacteria</taxon>
        <taxon>Bacillati</taxon>
        <taxon>Bacillota</taxon>
        <taxon>Bacilli</taxon>
        <taxon>Lactobacillales</taxon>
        <taxon>Enterococcaceae</taxon>
        <taxon>Vagococcus</taxon>
    </lineage>
</organism>
<dbReference type="EMBL" id="NGJT01000009">
    <property type="protein sequence ID" value="RST94296.1"/>
    <property type="molecule type" value="Genomic_DNA"/>
</dbReference>
<dbReference type="AlphaFoldDB" id="A0A429ZKV6"/>
<feature type="transmembrane region" description="Helical" evidence="1">
    <location>
        <begin position="165"/>
        <end position="188"/>
    </location>
</feature>
<sequence length="200" mass="22215">MLVKKELASFSERYNRLYYAFRNIPNWRQSIKKGVLSKHFNSRIMLAVTEVNGCAVCSYGHTTMALESGMSQLEINELLGGGMTEVPLDEQMAILFAQHVADNNGKVSKKSWHNLVKEYDGKLSKAILSSTQIIMMGNTFGIPIGSFLSRVTTNEAFKKDDRSTIYYELGVILSLIGMLPVALVHSIVASALKLPIADCY</sequence>
<dbReference type="Pfam" id="PF02627">
    <property type="entry name" value="CMD"/>
    <property type="match status" value="1"/>
</dbReference>
<evidence type="ECO:0000256" key="1">
    <source>
        <dbReference type="SAM" id="Phobius"/>
    </source>
</evidence>
<keyword evidence="4" id="KW-1185">Reference proteome</keyword>